<proteinExistence type="predicted"/>
<keyword evidence="3" id="KW-0479">Metal-binding</keyword>
<feature type="region of interest" description="Disordered" evidence="8">
    <location>
        <begin position="145"/>
        <end position="298"/>
    </location>
</feature>
<reference evidence="12" key="1">
    <citation type="submission" date="2025-08" db="UniProtKB">
        <authorList>
            <consortium name="RefSeq"/>
        </authorList>
    </citation>
    <scope>IDENTIFICATION</scope>
    <source>
        <tissue evidence="12">Whole larval tissue</tissue>
    </source>
</reference>
<evidence type="ECO:0000256" key="8">
    <source>
        <dbReference type="SAM" id="MobiDB-lite"/>
    </source>
</evidence>
<keyword evidence="7 9" id="KW-0472">Membrane</keyword>
<feature type="region of interest" description="Disordered" evidence="8">
    <location>
        <begin position="335"/>
        <end position="392"/>
    </location>
</feature>
<dbReference type="GO" id="GO:0016020">
    <property type="term" value="C:membrane"/>
    <property type="evidence" value="ECO:0007669"/>
    <property type="project" value="UniProtKB-SubCell"/>
</dbReference>
<sequence>MADVRRNGETLKKGHFARLHEKLINKYEEVKLQRKFGKSRSVDSLSSLKEDYVYAEPRYASSADIKYVDTVNDMPLLRNSVKHCVIEEEVRRSSATFQYVIARESSVSESELPTPFENKNEDDDSDSNRFFGDDFCRLSLESLNEGSKESDEYPTPTHTPPPPVSIRDKIGSHITAVKERRRQKEKEKEREKEKENEKKLSRDKVEKFIFSNNNKQDRVKDSDSNRFFDDDFSRLSLESLNEGSKESDECPTPTHTPPPAVSIRDKIGSRFTAVKERRRQKEKEKEREREKENEKKLSRDKVEKFIFSNTTKQDRVKDSDSNRFFDDDFSRLSLESLNEGSKESDECPTPTHTPPPAVSIRDKIGSRFTAVKERRRQKEKEKEREKEKENEKKLSRDKVEKFIFSNTTKQDRVKSFKRTKVATVTIALIEATGLETDNLEEKIRLWCCRFRLGSEKYKSKVTKTNTSKAKWQELFNFNLYEDNIVELSLWEKDFCVGRSNIDLAELEKERTHKLRIKFENEGGNIEVFLLLTITGFSIVSLDDFQETQQKLIQGLENSSQSKSESPGVGSLTVIVYGAKGLAGNECHCVLQIDNERVQTHTEFKTNDPNWMKIFTFDVTDITSILDIAIHDEKKSEDIGCLSLPLLNVKSGEKKWYALKDASLRDRAKGHNPRILLEMNLSWKLVPASIRVINPKEVKYIEVKPKFDRHLFSKNLARAKVVFNWTLDSFRVMKTCFEWESRKANVVALTIWLLFCWFFKIWMMPLILLIPFFWYRPPEYFLVRWKDYVLKRKDPLEDEGKKEKEEKKETLRQKINSLQEMVQTVQNFIGAFANLGESIKNLFNFTVPYLSLLAIFMILVVAFVMFMIPTKYIFMIWGIHKFTRKILRPNRVPNNEILDLLSRVPNDEILLNWEEIPLEEVPEEDVIK</sequence>
<keyword evidence="2 9" id="KW-0812">Transmembrane</keyword>
<dbReference type="GeneID" id="118272675"/>
<keyword evidence="5" id="KW-0106">Calcium</keyword>
<dbReference type="Proteomes" id="UP000829999">
    <property type="component" value="Chromosome 4"/>
</dbReference>
<dbReference type="PANTHER" id="PTHR45911">
    <property type="entry name" value="C2 DOMAIN-CONTAINING PROTEIN"/>
    <property type="match status" value="1"/>
</dbReference>
<feature type="domain" description="C2" evidence="10">
    <location>
        <begin position="423"/>
        <end position="515"/>
    </location>
</feature>
<dbReference type="OrthoDB" id="5973539at2759"/>
<dbReference type="AlphaFoldDB" id="A0A9R0F6F0"/>
<dbReference type="SMART" id="SM00239">
    <property type="entry name" value="C2"/>
    <property type="match status" value="2"/>
</dbReference>
<feature type="domain" description="C2" evidence="10">
    <location>
        <begin position="570"/>
        <end position="657"/>
    </location>
</feature>
<feature type="transmembrane region" description="Helical" evidence="9">
    <location>
        <begin position="848"/>
        <end position="873"/>
    </location>
</feature>
<comment type="subcellular location">
    <subcellularLocation>
        <location evidence="1">Membrane</location>
        <topology evidence="1">Multi-pass membrane protein</topology>
    </subcellularLocation>
</comment>
<feature type="region of interest" description="Disordered" evidence="8">
    <location>
        <begin position="108"/>
        <end position="128"/>
    </location>
</feature>
<dbReference type="Pfam" id="PF08372">
    <property type="entry name" value="PRT_C"/>
    <property type="match status" value="1"/>
</dbReference>
<dbReference type="GO" id="GO:0005509">
    <property type="term" value="F:calcium ion binding"/>
    <property type="evidence" value="ECO:0007669"/>
    <property type="project" value="TreeGrafter"/>
</dbReference>
<evidence type="ECO:0000256" key="1">
    <source>
        <dbReference type="ARBA" id="ARBA00004141"/>
    </source>
</evidence>
<feature type="compositionally biased region" description="Basic and acidic residues" evidence="8">
    <location>
        <begin position="360"/>
        <end position="392"/>
    </location>
</feature>
<keyword evidence="4" id="KW-0677">Repeat</keyword>
<evidence type="ECO:0000313" key="11">
    <source>
        <dbReference type="Proteomes" id="UP000829999"/>
    </source>
</evidence>
<evidence type="ECO:0000256" key="5">
    <source>
        <dbReference type="ARBA" id="ARBA00022837"/>
    </source>
</evidence>
<evidence type="ECO:0000256" key="3">
    <source>
        <dbReference type="ARBA" id="ARBA00022723"/>
    </source>
</evidence>
<feature type="transmembrane region" description="Helical" evidence="9">
    <location>
        <begin position="750"/>
        <end position="774"/>
    </location>
</feature>
<feature type="compositionally biased region" description="Basic and acidic residues" evidence="8">
    <location>
        <begin position="215"/>
        <end position="233"/>
    </location>
</feature>
<gene>
    <name evidence="12" type="primary">LOC118272675</name>
</gene>
<name>A0A9R0F6F0_SPOFR</name>
<evidence type="ECO:0000256" key="4">
    <source>
        <dbReference type="ARBA" id="ARBA00022737"/>
    </source>
</evidence>
<dbReference type="InterPro" id="IPR000008">
    <property type="entry name" value="C2_dom"/>
</dbReference>
<dbReference type="InterPro" id="IPR035892">
    <property type="entry name" value="C2_domain_sf"/>
</dbReference>
<keyword evidence="6 9" id="KW-1133">Transmembrane helix</keyword>
<protein>
    <submittedName>
        <fullName evidence="12">Multiple C2 and transmembrane domain-containing protein isoform X1</fullName>
    </submittedName>
</protein>
<evidence type="ECO:0000256" key="6">
    <source>
        <dbReference type="ARBA" id="ARBA00022989"/>
    </source>
</evidence>
<feature type="compositionally biased region" description="Basic and acidic residues" evidence="8">
    <location>
        <begin position="166"/>
        <end position="207"/>
    </location>
</feature>
<dbReference type="Gene3D" id="2.60.40.150">
    <property type="entry name" value="C2 domain"/>
    <property type="match status" value="2"/>
</dbReference>
<dbReference type="SUPFAM" id="SSF49562">
    <property type="entry name" value="C2 domain (Calcium/lipid-binding domain, CaLB)"/>
    <property type="match status" value="2"/>
</dbReference>
<evidence type="ECO:0000259" key="10">
    <source>
        <dbReference type="SMART" id="SM00239"/>
    </source>
</evidence>
<dbReference type="Pfam" id="PF00168">
    <property type="entry name" value="C2"/>
    <property type="match status" value="2"/>
</dbReference>
<dbReference type="RefSeq" id="XP_050563910.1">
    <property type="nucleotide sequence ID" value="XM_050707953.1"/>
</dbReference>
<accession>A0A9R0F6F0</accession>
<dbReference type="InterPro" id="IPR013583">
    <property type="entry name" value="MCTP_C"/>
</dbReference>
<evidence type="ECO:0000256" key="2">
    <source>
        <dbReference type="ARBA" id="ARBA00022692"/>
    </source>
</evidence>
<evidence type="ECO:0000256" key="7">
    <source>
        <dbReference type="ARBA" id="ARBA00023136"/>
    </source>
</evidence>
<evidence type="ECO:0000256" key="9">
    <source>
        <dbReference type="SAM" id="Phobius"/>
    </source>
</evidence>
<evidence type="ECO:0000313" key="12">
    <source>
        <dbReference type="RefSeq" id="XP_050563910.1"/>
    </source>
</evidence>
<dbReference type="PANTHER" id="PTHR45911:SF4">
    <property type="entry name" value="MULTIPLE C2 AND TRANSMEMBRANE DOMAIN-CONTAINING PROTEIN"/>
    <property type="match status" value="1"/>
</dbReference>
<feature type="compositionally biased region" description="Basic and acidic residues" evidence="8">
    <location>
        <begin position="263"/>
        <end position="298"/>
    </location>
</feature>
<keyword evidence="11" id="KW-1185">Reference proteome</keyword>
<organism evidence="11 12">
    <name type="scientific">Spodoptera frugiperda</name>
    <name type="common">Fall armyworm</name>
    <dbReference type="NCBI Taxonomy" id="7108"/>
    <lineage>
        <taxon>Eukaryota</taxon>
        <taxon>Metazoa</taxon>
        <taxon>Ecdysozoa</taxon>
        <taxon>Arthropoda</taxon>
        <taxon>Hexapoda</taxon>
        <taxon>Insecta</taxon>
        <taxon>Pterygota</taxon>
        <taxon>Neoptera</taxon>
        <taxon>Endopterygota</taxon>
        <taxon>Lepidoptera</taxon>
        <taxon>Glossata</taxon>
        <taxon>Ditrysia</taxon>
        <taxon>Noctuoidea</taxon>
        <taxon>Noctuidae</taxon>
        <taxon>Amphipyrinae</taxon>
        <taxon>Spodoptera</taxon>
    </lineage>
</organism>